<dbReference type="Proteomes" id="UP000635606">
    <property type="component" value="Unassembled WGS sequence"/>
</dbReference>
<dbReference type="GO" id="GO:0051213">
    <property type="term" value="F:dioxygenase activity"/>
    <property type="evidence" value="ECO:0007669"/>
    <property type="project" value="InterPro"/>
</dbReference>
<dbReference type="EMBL" id="BOPH01000083">
    <property type="protein sequence ID" value="GIJ70953.1"/>
    <property type="molecule type" value="Genomic_DNA"/>
</dbReference>
<organism evidence="1 2">
    <name type="scientific">Virgisporangium ochraceum</name>
    <dbReference type="NCBI Taxonomy" id="65505"/>
    <lineage>
        <taxon>Bacteria</taxon>
        <taxon>Bacillati</taxon>
        <taxon>Actinomycetota</taxon>
        <taxon>Actinomycetes</taxon>
        <taxon>Micromonosporales</taxon>
        <taxon>Micromonosporaceae</taxon>
        <taxon>Virgisporangium</taxon>
    </lineage>
</organism>
<evidence type="ECO:0000313" key="2">
    <source>
        <dbReference type="Proteomes" id="UP000635606"/>
    </source>
</evidence>
<dbReference type="InterPro" id="IPR018724">
    <property type="entry name" value="2OG-Fe_dioxygenase"/>
</dbReference>
<comment type="caution">
    <text evidence="1">The sequence shown here is derived from an EMBL/GenBank/DDBJ whole genome shotgun (WGS) entry which is preliminary data.</text>
</comment>
<dbReference type="RefSeq" id="WP_203930840.1">
    <property type="nucleotide sequence ID" value="NZ_BOPH01000083.1"/>
</dbReference>
<name>A0A8J3ZXF1_9ACTN</name>
<dbReference type="AlphaFoldDB" id="A0A8J3ZXF1"/>
<dbReference type="Pfam" id="PF10014">
    <property type="entry name" value="2OG-Fe_Oxy_2"/>
    <property type="match status" value="1"/>
</dbReference>
<reference evidence="1" key="1">
    <citation type="submission" date="2021-01" db="EMBL/GenBank/DDBJ databases">
        <title>Whole genome shotgun sequence of Virgisporangium ochraceum NBRC 16418.</title>
        <authorList>
            <person name="Komaki H."/>
            <person name="Tamura T."/>
        </authorList>
    </citation>
    <scope>NUCLEOTIDE SEQUENCE</scope>
    <source>
        <strain evidence="1">NBRC 16418</strain>
    </source>
</reference>
<evidence type="ECO:0000313" key="1">
    <source>
        <dbReference type="EMBL" id="GIJ70953.1"/>
    </source>
</evidence>
<accession>A0A8J3ZXF1</accession>
<proteinExistence type="predicted"/>
<gene>
    <name evidence="1" type="ORF">Voc01_058700</name>
</gene>
<sequence>MTTTEVLPRVSARPLSAVWESLAKNDFALVTDARLGLPAELRPYMARRFFSDGVLEADHPGVHKDRERARDVVRYHWSGDRLTLREHDETEIRNRSGFMGTRTVNRVTLLTYPLMDLWIRTVLSAVPPYLRQERGTFGINFFRTRTTVVAGPHQDDEEFVVIYVVDKVGGGAESTLHRFNDPDEVVFRRTLEPGDLLIFRDQAFLHSASPLVAAGTTGARRDAVVCTVDYHDTYPLA</sequence>
<keyword evidence="2" id="KW-1185">Reference proteome</keyword>
<protein>
    <submittedName>
        <fullName evidence="1">Uncharacterized protein</fullName>
    </submittedName>
</protein>
<dbReference type="Gene3D" id="2.60.120.620">
    <property type="entry name" value="q2cbj1_9rhob like domain"/>
    <property type="match status" value="1"/>
</dbReference>